<dbReference type="InterPro" id="IPR051048">
    <property type="entry name" value="Peptidase_S8/S53_subtilisin"/>
</dbReference>
<evidence type="ECO:0000256" key="2">
    <source>
        <dbReference type="ARBA" id="ARBA00022670"/>
    </source>
</evidence>
<organism evidence="8 9">
    <name type="scientific">Portibacter lacus</name>
    <dbReference type="NCBI Taxonomy" id="1099794"/>
    <lineage>
        <taxon>Bacteria</taxon>
        <taxon>Pseudomonadati</taxon>
        <taxon>Bacteroidota</taxon>
        <taxon>Saprospiria</taxon>
        <taxon>Saprospirales</taxon>
        <taxon>Haliscomenobacteraceae</taxon>
        <taxon>Portibacter</taxon>
    </lineage>
</organism>
<evidence type="ECO:0000256" key="3">
    <source>
        <dbReference type="ARBA" id="ARBA00022801"/>
    </source>
</evidence>
<dbReference type="InterPro" id="IPR023828">
    <property type="entry name" value="Peptidase_S8_Ser-AS"/>
</dbReference>
<evidence type="ECO:0000256" key="4">
    <source>
        <dbReference type="ARBA" id="ARBA00022825"/>
    </source>
</evidence>
<feature type="domain" description="Peptidase S8/S53" evidence="7">
    <location>
        <begin position="55"/>
        <end position="502"/>
    </location>
</feature>
<evidence type="ECO:0000313" key="8">
    <source>
        <dbReference type="EMBL" id="GLR16333.1"/>
    </source>
</evidence>
<comment type="caution">
    <text evidence="8">The sequence shown here is derived from an EMBL/GenBank/DDBJ whole genome shotgun (WGS) entry which is preliminary data.</text>
</comment>
<evidence type="ECO:0000259" key="7">
    <source>
        <dbReference type="Pfam" id="PF00082"/>
    </source>
</evidence>
<dbReference type="Pfam" id="PF00082">
    <property type="entry name" value="Peptidase_S8"/>
    <property type="match status" value="1"/>
</dbReference>
<dbReference type="InterPro" id="IPR036852">
    <property type="entry name" value="Peptidase_S8/S53_dom_sf"/>
</dbReference>
<feature type="active site" description="Charge relay system" evidence="5">
    <location>
        <position position="63"/>
    </location>
</feature>
<reference evidence="8" key="1">
    <citation type="journal article" date="2014" name="Int. J. Syst. Evol. Microbiol.">
        <title>Complete genome sequence of Corynebacterium casei LMG S-19264T (=DSM 44701T), isolated from a smear-ripened cheese.</title>
        <authorList>
            <consortium name="US DOE Joint Genome Institute (JGI-PGF)"/>
            <person name="Walter F."/>
            <person name="Albersmeier A."/>
            <person name="Kalinowski J."/>
            <person name="Ruckert C."/>
        </authorList>
    </citation>
    <scope>NUCLEOTIDE SEQUENCE</scope>
    <source>
        <strain evidence="8">NBRC 108769</strain>
    </source>
</reference>
<dbReference type="InterPro" id="IPR017308">
    <property type="entry name" value="Pept_S8_subtilisin_bacteroid"/>
</dbReference>
<dbReference type="InterPro" id="IPR022398">
    <property type="entry name" value="Peptidase_S8_His-AS"/>
</dbReference>
<dbReference type="PIRSF" id="PIRSF037892">
    <property type="entry name" value="Subtilisin_rel_SRU_0565"/>
    <property type="match status" value="1"/>
</dbReference>
<dbReference type="InterPro" id="IPR034080">
    <property type="entry name" value="Protease_P7-like_dom"/>
</dbReference>
<dbReference type="GO" id="GO:0006508">
    <property type="term" value="P:proteolysis"/>
    <property type="evidence" value="ECO:0007669"/>
    <property type="project" value="UniProtKB-KW"/>
</dbReference>
<dbReference type="PROSITE" id="PS00136">
    <property type="entry name" value="SUBTILASE_ASP"/>
    <property type="match status" value="1"/>
</dbReference>
<feature type="active site" description="Charge relay system" evidence="5">
    <location>
        <position position="290"/>
    </location>
</feature>
<dbReference type="CDD" id="cd07483">
    <property type="entry name" value="Peptidases_S8_Subtilisin_Novo-like"/>
    <property type="match status" value="1"/>
</dbReference>
<feature type="active site" description="Charge relay system" evidence="5">
    <location>
        <position position="464"/>
    </location>
</feature>
<dbReference type="AlphaFoldDB" id="A0AA37WD09"/>
<evidence type="ECO:0000256" key="1">
    <source>
        <dbReference type="ARBA" id="ARBA00011073"/>
    </source>
</evidence>
<keyword evidence="4 5" id="KW-0720">Serine protease</keyword>
<dbReference type="InterPro" id="IPR015500">
    <property type="entry name" value="Peptidase_S8_subtilisin-rel"/>
</dbReference>
<keyword evidence="3 5" id="KW-0378">Hydrolase</keyword>
<reference evidence="8" key="2">
    <citation type="submission" date="2023-01" db="EMBL/GenBank/DDBJ databases">
        <title>Draft genome sequence of Portibacter lacus strain NBRC 108769.</title>
        <authorList>
            <person name="Sun Q."/>
            <person name="Mori K."/>
        </authorList>
    </citation>
    <scope>NUCLEOTIDE SEQUENCE</scope>
    <source>
        <strain evidence="8">NBRC 108769</strain>
    </source>
</reference>
<evidence type="ECO:0000256" key="5">
    <source>
        <dbReference type="PROSITE-ProRule" id="PRU01240"/>
    </source>
</evidence>
<sequence length="554" mass="61478">MKFIKLFALILITQNLVGQGQPSTDWFHMDPTSSVVPGIATDKTYETVLKDKPSQTVIVAIIDSGVDVEHEDLKDIVWVNENEIPDNGIDDDKNGYIDDIHGWNFIGGANGVNVGPDTYEVTRMYKKYKYRYDDADPEKLNKKQKEEYKLFLEFKEEVESKKASAENNYNKILENETLLIGAINALKSELKGKAITIENIRAIESVDQSVMIGKSISENFIVSGDTLENFSPIEDEINTQLKAAKDHYKNQMDFAYNTDFDSRKIVGDNYADQREQFYGNNDVEGPDAFHGTHVAGIVAASRNNDIGINGIADNVRIMSVRTVPDGDERDKDVANAIRYAVDNGASIINMSFGKGYSWDKSVVDDAVRYARKNDVLLVHAAGNSSQNNDITDNFPNNTYEKKKLFGKKEADNWLEVGALNWQTGENLAAPFSNYGKSEVDVFAPGMAIYSTTPNNEYQNAQGTSMASPVVAGVAAVLRSYFPELSASQVKEIIMKSSVPQNIKVRKPGSDEMVNFSDLSQTGGIVNLEKAVELAQKTKGKKKIKKSKKMNNSKA</sequence>
<protein>
    <submittedName>
        <fullName evidence="8">Peptidase S8</fullName>
    </submittedName>
</protein>
<dbReference type="PROSITE" id="PS00137">
    <property type="entry name" value="SUBTILASE_HIS"/>
    <property type="match status" value="1"/>
</dbReference>
<gene>
    <name evidence="8" type="ORF">GCM10007940_09480</name>
</gene>
<dbReference type="PRINTS" id="PR00723">
    <property type="entry name" value="SUBTILISIN"/>
</dbReference>
<dbReference type="Gene3D" id="3.40.50.200">
    <property type="entry name" value="Peptidase S8/S53 domain"/>
    <property type="match status" value="2"/>
</dbReference>
<accession>A0AA37WD09</accession>
<dbReference type="EMBL" id="BSOH01000005">
    <property type="protein sequence ID" value="GLR16333.1"/>
    <property type="molecule type" value="Genomic_DNA"/>
</dbReference>
<evidence type="ECO:0000256" key="6">
    <source>
        <dbReference type="RuleBase" id="RU003355"/>
    </source>
</evidence>
<dbReference type="InterPro" id="IPR000209">
    <property type="entry name" value="Peptidase_S8/S53_dom"/>
</dbReference>
<dbReference type="PROSITE" id="PS00138">
    <property type="entry name" value="SUBTILASE_SER"/>
    <property type="match status" value="1"/>
</dbReference>
<keyword evidence="2 5" id="KW-0645">Protease</keyword>
<proteinExistence type="inferred from homology"/>
<comment type="similarity">
    <text evidence="1 5 6">Belongs to the peptidase S8 family.</text>
</comment>
<name>A0AA37WD09_9BACT</name>
<dbReference type="PROSITE" id="PS51892">
    <property type="entry name" value="SUBTILASE"/>
    <property type="match status" value="1"/>
</dbReference>
<dbReference type="RefSeq" id="WP_235293136.1">
    <property type="nucleotide sequence ID" value="NZ_BSOH01000005.1"/>
</dbReference>
<evidence type="ECO:0000313" key="9">
    <source>
        <dbReference type="Proteomes" id="UP001156666"/>
    </source>
</evidence>
<dbReference type="InterPro" id="IPR023827">
    <property type="entry name" value="Peptidase_S8_Asp-AS"/>
</dbReference>
<dbReference type="PANTHER" id="PTHR43399">
    <property type="entry name" value="SUBTILISIN-RELATED"/>
    <property type="match status" value="1"/>
</dbReference>
<dbReference type="Proteomes" id="UP001156666">
    <property type="component" value="Unassembled WGS sequence"/>
</dbReference>
<dbReference type="SUPFAM" id="SSF52743">
    <property type="entry name" value="Subtilisin-like"/>
    <property type="match status" value="1"/>
</dbReference>
<keyword evidence="9" id="KW-1185">Reference proteome</keyword>
<dbReference type="GO" id="GO:0004252">
    <property type="term" value="F:serine-type endopeptidase activity"/>
    <property type="evidence" value="ECO:0007669"/>
    <property type="project" value="UniProtKB-UniRule"/>
</dbReference>
<dbReference type="PANTHER" id="PTHR43399:SF4">
    <property type="entry name" value="CELL WALL-ASSOCIATED PROTEASE"/>
    <property type="match status" value="1"/>
</dbReference>